<dbReference type="RefSeq" id="WP_332081485.1">
    <property type="nucleotide sequence ID" value="NZ_JAZHYN010000018.1"/>
</dbReference>
<feature type="domain" description="MaoC-like" evidence="1">
    <location>
        <begin position="24"/>
        <end position="98"/>
    </location>
</feature>
<proteinExistence type="predicted"/>
<keyword evidence="3" id="KW-1185">Reference proteome</keyword>
<dbReference type="Proteomes" id="UP001350748">
    <property type="component" value="Unassembled WGS sequence"/>
</dbReference>
<dbReference type="Pfam" id="PF01575">
    <property type="entry name" value="MaoC_dehydratas"/>
    <property type="match status" value="1"/>
</dbReference>
<gene>
    <name evidence="2" type="ORF">V3H18_08000</name>
</gene>
<evidence type="ECO:0000313" key="2">
    <source>
        <dbReference type="EMBL" id="MEF3366474.1"/>
    </source>
</evidence>
<evidence type="ECO:0000259" key="1">
    <source>
        <dbReference type="Pfam" id="PF01575"/>
    </source>
</evidence>
<dbReference type="Gene3D" id="3.10.129.10">
    <property type="entry name" value="Hotdog Thioesterase"/>
    <property type="match status" value="1"/>
</dbReference>
<protein>
    <submittedName>
        <fullName evidence="2">MaoC/PaaZ C-terminal domain-containing protein</fullName>
    </submittedName>
</protein>
<name>A0ABU7XH39_9HYPH</name>
<dbReference type="EMBL" id="JAZHYN010000018">
    <property type="protein sequence ID" value="MEF3366474.1"/>
    <property type="molecule type" value="Genomic_DNA"/>
</dbReference>
<sequence>MSAPINVGDRLPERVIGPFDAGALARYAEVSGDDNPLHLDDAVAAAIGLAAPPVHGMKLLAAFEPMLKAWRDDLVIAALGGKFVQPILRGETVTLSGRVLRASEQEIFVRLFAHGAARAPGVIGEATLRPAERRL</sequence>
<comment type="caution">
    <text evidence="2">The sequence shown here is derived from an EMBL/GenBank/DDBJ whole genome shotgun (WGS) entry which is preliminary data.</text>
</comment>
<organism evidence="2 3">
    <name type="scientific">Methylocystis borbori</name>
    <dbReference type="NCBI Taxonomy" id="3118750"/>
    <lineage>
        <taxon>Bacteria</taxon>
        <taxon>Pseudomonadati</taxon>
        <taxon>Pseudomonadota</taxon>
        <taxon>Alphaproteobacteria</taxon>
        <taxon>Hyphomicrobiales</taxon>
        <taxon>Methylocystaceae</taxon>
        <taxon>Methylocystis</taxon>
    </lineage>
</organism>
<dbReference type="InterPro" id="IPR002539">
    <property type="entry name" value="MaoC-like_dom"/>
</dbReference>
<reference evidence="2 3" key="1">
    <citation type="submission" date="2024-02" db="EMBL/GenBank/DDBJ databases">
        <authorList>
            <person name="Grouzdev D."/>
        </authorList>
    </citation>
    <scope>NUCLEOTIDE SEQUENCE [LARGE SCALE GENOMIC DNA]</scope>
    <source>
        <strain evidence="2 3">9N</strain>
    </source>
</reference>
<dbReference type="SUPFAM" id="SSF54637">
    <property type="entry name" value="Thioesterase/thiol ester dehydrase-isomerase"/>
    <property type="match status" value="1"/>
</dbReference>
<evidence type="ECO:0000313" key="3">
    <source>
        <dbReference type="Proteomes" id="UP001350748"/>
    </source>
</evidence>
<dbReference type="InterPro" id="IPR029069">
    <property type="entry name" value="HotDog_dom_sf"/>
</dbReference>
<accession>A0ABU7XH39</accession>